<keyword evidence="3" id="KW-0614">Plasmid</keyword>
<proteinExistence type="predicted"/>
<dbReference type="Proteomes" id="UP000259030">
    <property type="component" value="Plasmid pDFI1"/>
</dbReference>
<name>A0A221T161_9DEIO</name>
<feature type="signal peptide" evidence="2">
    <location>
        <begin position="1"/>
        <end position="23"/>
    </location>
</feature>
<keyword evidence="4" id="KW-1185">Reference proteome</keyword>
<evidence type="ECO:0000256" key="1">
    <source>
        <dbReference type="SAM" id="MobiDB-lite"/>
    </source>
</evidence>
<evidence type="ECO:0000313" key="3">
    <source>
        <dbReference type="EMBL" id="ASN82601.1"/>
    </source>
</evidence>
<dbReference type="AlphaFoldDB" id="A0A221T161"/>
<organism evidence="3 4">
    <name type="scientific">Deinococcus ficus</name>
    <dbReference type="NCBI Taxonomy" id="317577"/>
    <lineage>
        <taxon>Bacteria</taxon>
        <taxon>Thermotogati</taxon>
        <taxon>Deinococcota</taxon>
        <taxon>Deinococci</taxon>
        <taxon>Deinococcales</taxon>
        <taxon>Deinococcaceae</taxon>
        <taxon>Deinococcus</taxon>
    </lineage>
</organism>
<evidence type="ECO:0008006" key="5">
    <source>
        <dbReference type="Google" id="ProtNLM"/>
    </source>
</evidence>
<gene>
    <name evidence="3" type="ORF">DFI_15620</name>
</gene>
<feature type="compositionally biased region" description="Low complexity" evidence="1">
    <location>
        <begin position="326"/>
        <end position="335"/>
    </location>
</feature>
<geneLocation type="plasmid" evidence="4">
    <name>pdfi1</name>
</geneLocation>
<evidence type="ECO:0000256" key="2">
    <source>
        <dbReference type="SAM" id="SignalP"/>
    </source>
</evidence>
<accession>A0A221T161</accession>
<dbReference type="EMBL" id="CP021082">
    <property type="protein sequence ID" value="ASN82601.1"/>
    <property type="molecule type" value="Genomic_DNA"/>
</dbReference>
<feature type="chain" id="PRO_5011225818" description="Ig-like domain-containing protein" evidence="2">
    <location>
        <begin position="24"/>
        <end position="460"/>
    </location>
</feature>
<feature type="compositionally biased region" description="Low complexity" evidence="1">
    <location>
        <begin position="343"/>
        <end position="353"/>
    </location>
</feature>
<protein>
    <recommendedName>
        <fullName evidence="5">Ig-like domain-containing protein</fullName>
    </recommendedName>
</protein>
<dbReference type="KEGG" id="dfc:DFI_15620"/>
<keyword evidence="2" id="KW-0732">Signal</keyword>
<dbReference type="RefSeq" id="WP_051308313.1">
    <property type="nucleotide sequence ID" value="NZ_CP021082.1"/>
</dbReference>
<feature type="region of interest" description="Disordered" evidence="1">
    <location>
        <begin position="316"/>
        <end position="355"/>
    </location>
</feature>
<reference evidence="3 4" key="1">
    <citation type="submission" date="2017-05" db="EMBL/GenBank/DDBJ databases">
        <title>The complete genome sequence of Deinococcus ficus isolated from the rhizosphere of the Ficus religiosa L. in Taiwan.</title>
        <authorList>
            <person name="Wu K.-M."/>
            <person name="Liao T.-L."/>
            <person name="Liu Y.-M."/>
            <person name="Young C.-C."/>
            <person name="Tsai S.-F."/>
        </authorList>
    </citation>
    <scope>NUCLEOTIDE SEQUENCE [LARGE SCALE GENOMIC DNA]</scope>
    <source>
        <strain evidence="3 4">CC-FR2-10</strain>
        <plasmid evidence="4">pdfi1</plasmid>
    </source>
</reference>
<evidence type="ECO:0000313" key="4">
    <source>
        <dbReference type="Proteomes" id="UP000259030"/>
    </source>
</evidence>
<sequence length="460" mass="48753">MTHPARFLLPALLLTLPSAPASAAVPASLSGEWFSGPQYAAAVYTTEFGAANADARRLLLNKDGTYVYTEFESTQYPSSFGTTGYPITCQMMDVTVERGTFTVQGGNITFKAAKVDRVGAYSPDRLNNGCKRNAGTRSSKAGSGADTLVWSVASGKLTVKAGKDAALYVRRTPASPPAPAASTVSPELGGEWHSGRISPIEYYNTATGKWAEASGTSVILKFGPNFTYERTGLMVVTTYGCTSKLLVQEKGKVAQNGNTLTFTPSSSAATGYTCSPSKMSTAKNHVKPYSEQYQVRTEPNGQRVLSLSRSGAQTLFNRPLGSKPEGAVTPRGGVVTPPPPASGSPGAPTASPVMPAAPARWTATGRWDAVITVNGRTIQVRLNLQDDSPRILGYGDDPVEYANGNSQTGALDVGLDLGGDTMELKVQGRFDGDRYQGTVRWTNYEGEDLGRGTLTMTRQP</sequence>